<sequence>MAMAVLAPVDRGVLAQEPGCRDSDASCWYLVGGIGEAPARVAWLARARAGSAQGHRRIELVQVLEERGAPHPYVVWDLQVDCAAGALRAGERWIAGRDGLLARQPGDPQWTPAAEARHGESLALPLACDPEVASGRSPTHATMFIGNAWRAPDAQASFRQVFWEPPAPPP</sequence>
<dbReference type="Proteomes" id="UP001160550">
    <property type="component" value="Unassembled WGS sequence"/>
</dbReference>
<comment type="caution">
    <text evidence="1">The sequence shown here is derived from an EMBL/GenBank/DDBJ whole genome shotgun (WGS) entry which is preliminary data.</text>
</comment>
<reference evidence="1" key="1">
    <citation type="journal article" date="2007" name="Int. J. Syst. Evol. Microbiol.">
        <title>Luteimonas composti sp. nov., a moderately thermophilic bacterium isolated from food waste.</title>
        <authorList>
            <person name="Young C.C."/>
            <person name="Kampfer P."/>
            <person name="Chen W.M."/>
            <person name="Yen W.S."/>
            <person name="Arun A.B."/>
            <person name="Lai W.A."/>
            <person name="Shen F.T."/>
            <person name="Rekha P.D."/>
            <person name="Lin K.Y."/>
            <person name="Chou J.H."/>
        </authorList>
    </citation>
    <scope>NUCLEOTIDE SEQUENCE</scope>
    <source>
        <strain evidence="1">CC-YY355</strain>
    </source>
</reference>
<protein>
    <submittedName>
        <fullName evidence="1">Uncharacterized protein</fullName>
    </submittedName>
</protein>
<reference evidence="1" key="2">
    <citation type="submission" date="2023-04" db="EMBL/GenBank/DDBJ databases">
        <authorList>
            <person name="Sun J.-Q."/>
        </authorList>
    </citation>
    <scope>NUCLEOTIDE SEQUENCE</scope>
    <source>
        <strain evidence="1">CC-YY355</strain>
    </source>
</reference>
<evidence type="ECO:0000313" key="1">
    <source>
        <dbReference type="EMBL" id="MDH7452510.1"/>
    </source>
</evidence>
<dbReference type="RefSeq" id="WP_280941718.1">
    <property type="nucleotide sequence ID" value="NZ_JARYGX010000013.1"/>
</dbReference>
<evidence type="ECO:0000313" key="2">
    <source>
        <dbReference type="Proteomes" id="UP001160550"/>
    </source>
</evidence>
<organism evidence="1 2">
    <name type="scientific">Luteimonas composti</name>
    <dbReference type="NCBI Taxonomy" id="398257"/>
    <lineage>
        <taxon>Bacteria</taxon>
        <taxon>Pseudomonadati</taxon>
        <taxon>Pseudomonadota</taxon>
        <taxon>Gammaproteobacteria</taxon>
        <taxon>Lysobacterales</taxon>
        <taxon>Lysobacteraceae</taxon>
        <taxon>Luteimonas</taxon>
    </lineage>
</organism>
<accession>A0ABT6MQ75</accession>
<proteinExistence type="predicted"/>
<dbReference type="EMBL" id="JARYGX010000013">
    <property type="protein sequence ID" value="MDH7452510.1"/>
    <property type="molecule type" value="Genomic_DNA"/>
</dbReference>
<gene>
    <name evidence="1" type="ORF">QF205_05340</name>
</gene>
<name>A0ABT6MQ75_9GAMM</name>
<keyword evidence="2" id="KW-1185">Reference proteome</keyword>